<reference evidence="2 3" key="1">
    <citation type="submission" date="2019-02" db="EMBL/GenBank/DDBJ databases">
        <title>Deep-cultivation of Planctomycetes and their phenomic and genomic characterization uncovers novel biology.</title>
        <authorList>
            <person name="Wiegand S."/>
            <person name="Jogler M."/>
            <person name="Boedeker C."/>
            <person name="Pinto D."/>
            <person name="Vollmers J."/>
            <person name="Rivas-Marin E."/>
            <person name="Kohn T."/>
            <person name="Peeters S.H."/>
            <person name="Heuer A."/>
            <person name="Rast P."/>
            <person name="Oberbeckmann S."/>
            <person name="Bunk B."/>
            <person name="Jeske O."/>
            <person name="Meyerdierks A."/>
            <person name="Storesund J.E."/>
            <person name="Kallscheuer N."/>
            <person name="Luecker S."/>
            <person name="Lage O.M."/>
            <person name="Pohl T."/>
            <person name="Merkel B.J."/>
            <person name="Hornburger P."/>
            <person name="Mueller R.-W."/>
            <person name="Bruemmer F."/>
            <person name="Labrenz M."/>
            <person name="Spormann A.M."/>
            <person name="Op den Camp H."/>
            <person name="Overmann J."/>
            <person name="Amann R."/>
            <person name="Jetten M.S.M."/>
            <person name="Mascher T."/>
            <person name="Medema M.H."/>
            <person name="Devos D.P."/>
            <person name="Kaster A.-K."/>
            <person name="Ovreas L."/>
            <person name="Rohde M."/>
            <person name="Galperin M.Y."/>
            <person name="Jogler C."/>
        </authorList>
    </citation>
    <scope>NUCLEOTIDE SEQUENCE [LARGE SCALE GENOMIC DNA]</scope>
    <source>
        <strain evidence="2 3">Mal4</strain>
    </source>
</reference>
<protein>
    <submittedName>
        <fullName evidence="2">Uncharacterized protein</fullName>
    </submittedName>
</protein>
<evidence type="ECO:0000313" key="3">
    <source>
        <dbReference type="Proteomes" id="UP000320496"/>
    </source>
</evidence>
<accession>A0A517Z9Q6</accession>
<dbReference type="RefSeq" id="WP_145370423.1">
    <property type="nucleotide sequence ID" value="NZ_CP036275.1"/>
</dbReference>
<evidence type="ECO:0000256" key="1">
    <source>
        <dbReference type="SAM" id="MobiDB-lite"/>
    </source>
</evidence>
<sequence length="204" mass="23065">MSSNYLQTKARRASQFAHYIRLMDDRAHEIAANSCMLIISDSRGDDSSAEPALEGEASVEQLSALSIGDLPGAPSPPEDGEAGEVWRPESSVPQRFVQFSFEEDWFCLDMPNSTLNRAEGERIMRDRTGFFWLEDRPKFTLAGEDVEGWDPFRKVYVYGDEEAAGDDTAHIFFAVWNFPVDSTLYVTAASFDGKHEWEDDHPIR</sequence>
<dbReference type="AlphaFoldDB" id="A0A517Z9Q6"/>
<feature type="region of interest" description="Disordered" evidence="1">
    <location>
        <begin position="67"/>
        <end position="87"/>
    </location>
</feature>
<evidence type="ECO:0000313" key="2">
    <source>
        <dbReference type="EMBL" id="QDU39217.1"/>
    </source>
</evidence>
<keyword evidence="3" id="KW-1185">Reference proteome</keyword>
<dbReference type="EMBL" id="CP036275">
    <property type="protein sequence ID" value="QDU39217.1"/>
    <property type="molecule type" value="Genomic_DNA"/>
</dbReference>
<organism evidence="2 3">
    <name type="scientific">Maioricimonas rarisocia</name>
    <dbReference type="NCBI Taxonomy" id="2528026"/>
    <lineage>
        <taxon>Bacteria</taxon>
        <taxon>Pseudomonadati</taxon>
        <taxon>Planctomycetota</taxon>
        <taxon>Planctomycetia</taxon>
        <taxon>Planctomycetales</taxon>
        <taxon>Planctomycetaceae</taxon>
        <taxon>Maioricimonas</taxon>
    </lineage>
</organism>
<proteinExistence type="predicted"/>
<name>A0A517Z9Q6_9PLAN</name>
<gene>
    <name evidence="2" type="ORF">Mal4_35540</name>
</gene>
<dbReference type="KEGG" id="mri:Mal4_35540"/>
<dbReference type="Proteomes" id="UP000320496">
    <property type="component" value="Chromosome"/>
</dbReference>
<dbReference type="OrthoDB" id="9967141at2"/>